<evidence type="ECO:0000313" key="3">
    <source>
        <dbReference type="Proteomes" id="UP000008983"/>
    </source>
</evidence>
<dbReference type="AlphaFoldDB" id="G0R6I4"/>
<dbReference type="GeneID" id="14902973"/>
<feature type="transmembrane region" description="Helical" evidence="1">
    <location>
        <begin position="21"/>
        <end position="40"/>
    </location>
</feature>
<keyword evidence="1" id="KW-0472">Membrane</keyword>
<accession>G0R6I4</accession>
<dbReference type="EMBL" id="GL984399">
    <property type="protein sequence ID" value="EGR26921.1"/>
    <property type="molecule type" value="Genomic_DNA"/>
</dbReference>
<proteinExistence type="predicted"/>
<dbReference type="Proteomes" id="UP000008983">
    <property type="component" value="Unassembled WGS sequence"/>
</dbReference>
<name>G0R6I4_ICHMU</name>
<gene>
    <name evidence="2" type="ORF">IMG5_204790</name>
</gene>
<dbReference type="InParanoid" id="G0R6I4"/>
<organism evidence="2 3">
    <name type="scientific">Ichthyophthirius multifiliis</name>
    <name type="common">White spot disease agent</name>
    <name type="synonym">Ich</name>
    <dbReference type="NCBI Taxonomy" id="5932"/>
    <lineage>
        <taxon>Eukaryota</taxon>
        <taxon>Sar</taxon>
        <taxon>Alveolata</taxon>
        <taxon>Ciliophora</taxon>
        <taxon>Intramacronucleata</taxon>
        <taxon>Oligohymenophorea</taxon>
        <taxon>Hymenostomatida</taxon>
        <taxon>Ophryoglenina</taxon>
        <taxon>Ichthyophthirius</taxon>
    </lineage>
</organism>
<sequence length="133" mass="15788">MIIIVQKVQKVMFQTVDQFPFVIVVVCNVNKMMMNVYYALIIQYQAIIKNNVFVQITLNFLRIWIISNVYVQVMVQNQIKKKINVYVNKDQLQIIDYLPKRDLYVDDSLYVMLVVYNAKKTTKNVQNVLKECI</sequence>
<evidence type="ECO:0000256" key="1">
    <source>
        <dbReference type="SAM" id="Phobius"/>
    </source>
</evidence>
<protein>
    <recommendedName>
        <fullName evidence="4">Transmembrane protein</fullName>
    </recommendedName>
</protein>
<keyword evidence="1" id="KW-0812">Transmembrane</keyword>
<keyword evidence="3" id="KW-1185">Reference proteome</keyword>
<feature type="transmembrane region" description="Helical" evidence="1">
    <location>
        <begin position="52"/>
        <end position="71"/>
    </location>
</feature>
<reference evidence="2 3" key="1">
    <citation type="submission" date="2011-07" db="EMBL/GenBank/DDBJ databases">
        <authorList>
            <person name="Coyne R."/>
            <person name="Brami D."/>
            <person name="Johnson J."/>
            <person name="Hostetler J."/>
            <person name="Hannick L."/>
            <person name="Clark T."/>
            <person name="Cassidy-Hanley D."/>
            <person name="Inman J."/>
        </authorList>
    </citation>
    <scope>NUCLEOTIDE SEQUENCE [LARGE SCALE GENOMIC DNA]</scope>
    <source>
        <strain evidence="2 3">G5</strain>
    </source>
</reference>
<evidence type="ECO:0000313" key="2">
    <source>
        <dbReference type="EMBL" id="EGR26921.1"/>
    </source>
</evidence>
<evidence type="ECO:0008006" key="4">
    <source>
        <dbReference type="Google" id="ProtNLM"/>
    </source>
</evidence>
<keyword evidence="1" id="KW-1133">Transmembrane helix</keyword>
<dbReference type="RefSeq" id="XP_004023805.1">
    <property type="nucleotide sequence ID" value="XM_004023756.1"/>
</dbReference>